<keyword evidence="7" id="KW-0969">Cilium</keyword>
<evidence type="ECO:0000313" key="7">
    <source>
        <dbReference type="EMBL" id="RDI99322.1"/>
    </source>
</evidence>
<feature type="chain" id="PRO_5017091811" description="Flagellar P-ring protein" evidence="6">
    <location>
        <begin position="21"/>
        <end position="371"/>
    </location>
</feature>
<dbReference type="RefSeq" id="WP_114823064.1">
    <property type="nucleotide sequence ID" value="NZ_QQSY01000001.1"/>
</dbReference>
<name>A0A370K9K9_9GAMM</name>
<proteinExistence type="inferred from homology"/>
<evidence type="ECO:0000256" key="4">
    <source>
        <dbReference type="ARBA" id="ARBA00022729"/>
    </source>
</evidence>
<evidence type="ECO:0000256" key="3">
    <source>
        <dbReference type="ARBA" id="ARBA00008994"/>
    </source>
</evidence>
<comment type="subcellular location">
    <subcellularLocation>
        <location evidence="2 6">Bacterial flagellum basal body</location>
    </subcellularLocation>
</comment>
<dbReference type="PANTHER" id="PTHR30381">
    <property type="entry name" value="FLAGELLAR P-RING PERIPLASMIC PROTEIN FLGI"/>
    <property type="match status" value="1"/>
</dbReference>
<evidence type="ECO:0000313" key="8">
    <source>
        <dbReference type="Proteomes" id="UP000254711"/>
    </source>
</evidence>
<organism evidence="7 8">
    <name type="scientific">Dyella solisilvae</name>
    <dbReference type="NCBI Taxonomy" id="1920168"/>
    <lineage>
        <taxon>Bacteria</taxon>
        <taxon>Pseudomonadati</taxon>
        <taxon>Pseudomonadota</taxon>
        <taxon>Gammaproteobacteria</taxon>
        <taxon>Lysobacterales</taxon>
        <taxon>Rhodanobacteraceae</taxon>
        <taxon>Dyella</taxon>
    </lineage>
</organism>
<dbReference type="Pfam" id="PF02119">
    <property type="entry name" value="FlgI"/>
    <property type="match status" value="1"/>
</dbReference>
<dbReference type="OrthoDB" id="9786431at2"/>
<keyword evidence="4 6" id="KW-0732">Signal</keyword>
<evidence type="ECO:0000256" key="5">
    <source>
        <dbReference type="ARBA" id="ARBA00023143"/>
    </source>
</evidence>
<dbReference type="NCBIfam" id="NF003676">
    <property type="entry name" value="PRK05303.1"/>
    <property type="match status" value="1"/>
</dbReference>
<dbReference type="HAMAP" id="MF_00416">
    <property type="entry name" value="FlgI"/>
    <property type="match status" value="1"/>
</dbReference>
<reference evidence="7 8" key="1">
    <citation type="submission" date="2018-07" db="EMBL/GenBank/DDBJ databases">
        <title>Dyella solisilvae sp. nov., isolated from the pine and broad-leaved mixed forest soil.</title>
        <authorList>
            <person name="Gao Z."/>
            <person name="Qiu L."/>
        </authorList>
    </citation>
    <scope>NUCLEOTIDE SEQUENCE [LARGE SCALE GENOMIC DNA]</scope>
    <source>
        <strain evidence="7 8">DHG54</strain>
    </source>
</reference>
<comment type="function">
    <text evidence="1 6">Assembles around the rod to form the L-ring and probably protects the motor/basal body from shearing forces during rotation.</text>
</comment>
<dbReference type="Proteomes" id="UP000254711">
    <property type="component" value="Unassembled WGS sequence"/>
</dbReference>
<keyword evidence="7" id="KW-0282">Flagellum</keyword>
<dbReference type="InterPro" id="IPR001782">
    <property type="entry name" value="Flag_FlgI"/>
</dbReference>
<dbReference type="EMBL" id="QQSY01000001">
    <property type="protein sequence ID" value="RDI99322.1"/>
    <property type="molecule type" value="Genomic_DNA"/>
</dbReference>
<accession>A0A370K9K9</accession>
<dbReference type="AlphaFoldDB" id="A0A370K9K9"/>
<dbReference type="GO" id="GO:0009428">
    <property type="term" value="C:bacterial-type flagellum basal body, distal rod, P ring"/>
    <property type="evidence" value="ECO:0007669"/>
    <property type="project" value="InterPro"/>
</dbReference>
<dbReference type="PANTHER" id="PTHR30381:SF0">
    <property type="entry name" value="FLAGELLAR P-RING PROTEIN"/>
    <property type="match status" value="1"/>
</dbReference>
<evidence type="ECO:0000256" key="2">
    <source>
        <dbReference type="ARBA" id="ARBA00004117"/>
    </source>
</evidence>
<sequence precursor="true">MKVRSFVFLLLSLACAHAWAAGDSVRLKEIARVQGVRDNALAGYGLVIGLAGTGDTTKNRLTVQSVANTLSHFGVNISADDLNSRNVAAVMVTANLPPFAEPGQKLDVSVSSLGDARSLTGGTLLLTPLNGPDGKLYALAQGPLSVGGYDVRAFGSSETKNHPTVGRVPDGASVERAAPVGLGEDGRTLDVLLYQPDFTTAERVAESLRRNAGVNAIAEHAGKVRVTFSAPPGDVVRAISTIENVPVVPDQIARVVVNERTGTVVSGGDVRLGSVTVSQGDLRIVVQTDYLVSQPEGVYVDPSRNIATAVVPQANVKVQDPEAKLVSIPNGATVADLIAALRAIHLSTRDVITVLQSIKTAGALRGELIIQ</sequence>
<dbReference type="GO" id="GO:0030288">
    <property type="term" value="C:outer membrane-bounded periplasmic space"/>
    <property type="evidence" value="ECO:0007669"/>
    <property type="project" value="InterPro"/>
</dbReference>
<comment type="subunit">
    <text evidence="6">The basal body constitutes a major portion of the flagellar organelle and consists of four rings (L,P,S, and M) mounted on a central rod.</text>
</comment>
<keyword evidence="8" id="KW-1185">Reference proteome</keyword>
<keyword evidence="7" id="KW-0966">Cell projection</keyword>
<keyword evidence="5 6" id="KW-0975">Bacterial flagellum</keyword>
<evidence type="ECO:0000256" key="6">
    <source>
        <dbReference type="HAMAP-Rule" id="MF_00416"/>
    </source>
</evidence>
<evidence type="ECO:0000256" key="1">
    <source>
        <dbReference type="ARBA" id="ARBA00002591"/>
    </source>
</evidence>
<dbReference type="PROSITE" id="PS51257">
    <property type="entry name" value="PROKAR_LIPOPROTEIN"/>
    <property type="match status" value="1"/>
</dbReference>
<dbReference type="GO" id="GO:0005198">
    <property type="term" value="F:structural molecule activity"/>
    <property type="evidence" value="ECO:0007669"/>
    <property type="project" value="InterPro"/>
</dbReference>
<comment type="caution">
    <text evidence="7">The sequence shown here is derived from an EMBL/GenBank/DDBJ whole genome shotgun (WGS) entry which is preliminary data.</text>
</comment>
<dbReference type="PRINTS" id="PR01010">
    <property type="entry name" value="FLGPRINGFLGI"/>
</dbReference>
<protein>
    <recommendedName>
        <fullName evidence="6">Flagellar P-ring protein</fullName>
    </recommendedName>
    <alternativeName>
        <fullName evidence="6">Basal body P-ring protein</fullName>
    </alternativeName>
</protein>
<comment type="similarity">
    <text evidence="3 6">Belongs to the FlgI family.</text>
</comment>
<gene>
    <name evidence="6" type="primary">flgI</name>
    <name evidence="7" type="ORF">DVT68_00195</name>
</gene>
<feature type="signal peptide" evidence="6">
    <location>
        <begin position="1"/>
        <end position="20"/>
    </location>
</feature>
<dbReference type="GO" id="GO:0071973">
    <property type="term" value="P:bacterial-type flagellum-dependent cell motility"/>
    <property type="evidence" value="ECO:0007669"/>
    <property type="project" value="InterPro"/>
</dbReference>